<dbReference type="SUPFAM" id="SSF102712">
    <property type="entry name" value="JAB1/MPN domain"/>
    <property type="match status" value="1"/>
</dbReference>
<reference evidence="9" key="1">
    <citation type="submission" date="2016-09" db="EMBL/GenBank/DDBJ databases">
        <authorList>
            <person name="Koehorst J."/>
        </authorList>
    </citation>
    <scope>NUCLEOTIDE SEQUENCE [LARGE SCALE GENOMIC DNA]</scope>
</reference>
<evidence type="ECO:0000256" key="2">
    <source>
        <dbReference type="ARBA" id="ARBA00022723"/>
    </source>
</evidence>
<keyword evidence="2" id="KW-0479">Metal-binding</keyword>
<evidence type="ECO:0000256" key="1">
    <source>
        <dbReference type="ARBA" id="ARBA00022670"/>
    </source>
</evidence>
<dbReference type="Proteomes" id="UP000176204">
    <property type="component" value="Chromosome I"/>
</dbReference>
<evidence type="ECO:0000313" key="9">
    <source>
        <dbReference type="Proteomes" id="UP000176204"/>
    </source>
</evidence>
<dbReference type="GO" id="GO:0006508">
    <property type="term" value="P:proteolysis"/>
    <property type="evidence" value="ECO:0007669"/>
    <property type="project" value="UniProtKB-KW"/>
</dbReference>
<dbReference type="NCBIfam" id="TIGR00608">
    <property type="entry name" value="radc"/>
    <property type="match status" value="1"/>
</dbReference>
<dbReference type="PROSITE" id="PS01302">
    <property type="entry name" value="UPF0758"/>
    <property type="match status" value="1"/>
</dbReference>
<evidence type="ECO:0000256" key="5">
    <source>
        <dbReference type="ARBA" id="ARBA00023049"/>
    </source>
</evidence>
<dbReference type="InterPro" id="IPR010994">
    <property type="entry name" value="RuvA_2-like"/>
</dbReference>
<dbReference type="AlphaFoldDB" id="A0A1C7PC69"/>
<dbReference type="Pfam" id="PF04002">
    <property type="entry name" value="RadC"/>
    <property type="match status" value="1"/>
</dbReference>
<evidence type="ECO:0000256" key="3">
    <source>
        <dbReference type="ARBA" id="ARBA00022801"/>
    </source>
</evidence>
<dbReference type="PANTHER" id="PTHR30471">
    <property type="entry name" value="DNA REPAIR PROTEIN RADC"/>
    <property type="match status" value="1"/>
</dbReference>
<dbReference type="InterPro" id="IPR025657">
    <property type="entry name" value="RadC_JAB"/>
</dbReference>
<dbReference type="PANTHER" id="PTHR30471:SF3">
    <property type="entry name" value="UPF0758 PROTEIN YEES-RELATED"/>
    <property type="match status" value="1"/>
</dbReference>
<dbReference type="InterPro" id="IPR037518">
    <property type="entry name" value="MPN"/>
</dbReference>
<proteinExistence type="inferred from homology"/>
<keyword evidence="9" id="KW-1185">Reference proteome</keyword>
<dbReference type="GO" id="GO:0008237">
    <property type="term" value="F:metallopeptidase activity"/>
    <property type="evidence" value="ECO:0007669"/>
    <property type="project" value="UniProtKB-KW"/>
</dbReference>
<evidence type="ECO:0000256" key="6">
    <source>
        <dbReference type="RuleBase" id="RU003797"/>
    </source>
</evidence>
<evidence type="ECO:0000313" key="8">
    <source>
        <dbReference type="EMBL" id="SEH96693.1"/>
    </source>
</evidence>
<gene>
    <name evidence="8" type="ORF">PYTT_2155</name>
</gene>
<keyword evidence="1" id="KW-0645">Protease</keyword>
<dbReference type="NCBIfam" id="NF000642">
    <property type="entry name" value="PRK00024.1"/>
    <property type="match status" value="1"/>
</dbReference>
<name>A0A1C7PC69_9BACT</name>
<organism evidence="8 9">
    <name type="scientific">Akkermansia glycaniphila</name>
    <dbReference type="NCBI Taxonomy" id="1679444"/>
    <lineage>
        <taxon>Bacteria</taxon>
        <taxon>Pseudomonadati</taxon>
        <taxon>Verrucomicrobiota</taxon>
        <taxon>Verrucomicrobiia</taxon>
        <taxon>Verrucomicrobiales</taxon>
        <taxon>Akkermansiaceae</taxon>
        <taxon>Akkermansia</taxon>
    </lineage>
</organism>
<dbReference type="PATRIC" id="fig|1679444.3.peg.2769"/>
<keyword evidence="3" id="KW-0378">Hydrolase</keyword>
<dbReference type="RefSeq" id="WP_067775132.1">
    <property type="nucleotide sequence ID" value="NZ_LIGX01000021.1"/>
</dbReference>
<dbReference type="Gene3D" id="3.40.140.10">
    <property type="entry name" value="Cytidine Deaminase, domain 2"/>
    <property type="match status" value="1"/>
</dbReference>
<dbReference type="InterPro" id="IPR020891">
    <property type="entry name" value="UPF0758_CS"/>
</dbReference>
<accession>A0A1C7PC69</accession>
<dbReference type="SUPFAM" id="SSF47781">
    <property type="entry name" value="RuvA domain 2-like"/>
    <property type="match status" value="1"/>
</dbReference>
<dbReference type="InterPro" id="IPR046778">
    <property type="entry name" value="UPF0758_N"/>
</dbReference>
<dbReference type="PROSITE" id="PS50249">
    <property type="entry name" value="MPN"/>
    <property type="match status" value="1"/>
</dbReference>
<dbReference type="EMBL" id="LT629973">
    <property type="protein sequence ID" value="SEH96693.1"/>
    <property type="molecule type" value="Genomic_DNA"/>
</dbReference>
<evidence type="ECO:0000256" key="4">
    <source>
        <dbReference type="ARBA" id="ARBA00022833"/>
    </source>
</evidence>
<protein>
    <submittedName>
        <fullName evidence="8">Radc: dna repair protein radc</fullName>
    </submittedName>
</protein>
<dbReference type="KEGG" id="agl:PYTT_2155"/>
<comment type="similarity">
    <text evidence="6">Belongs to the UPF0758 family.</text>
</comment>
<dbReference type="Pfam" id="PF20582">
    <property type="entry name" value="UPF0758_N"/>
    <property type="match status" value="1"/>
</dbReference>
<dbReference type="GO" id="GO:0046872">
    <property type="term" value="F:metal ion binding"/>
    <property type="evidence" value="ECO:0007669"/>
    <property type="project" value="UniProtKB-KW"/>
</dbReference>
<sequence>MSPSLTATDLLPREKLAASGRAALSDEELIALFLRTGIPGCNVMELSRDLIRKAGSLANLGRMEADDLQSLCKGIGIAKAATLTAAFELGRRAIQEEKAQVSINTAQDVYDYLAPEMLWHVQEHIVVLLLDIRKKLIRKVDLTVGSLTASLIHPRDIFRAAIKHNAHCFILAHNHPSGDPSPSEADRLLTDSVEKAGKIMHIRMIDHVVIGTASATRDQPYYSFRPPSFTAGELADAVYTV</sequence>
<evidence type="ECO:0000259" key="7">
    <source>
        <dbReference type="PROSITE" id="PS50249"/>
    </source>
</evidence>
<dbReference type="CDD" id="cd08071">
    <property type="entry name" value="MPN_DUF2466"/>
    <property type="match status" value="1"/>
</dbReference>
<feature type="domain" description="MPN" evidence="7">
    <location>
        <begin position="102"/>
        <end position="224"/>
    </location>
</feature>
<keyword evidence="5" id="KW-0482">Metalloprotease</keyword>
<dbReference type="InterPro" id="IPR001405">
    <property type="entry name" value="UPF0758"/>
</dbReference>
<dbReference type="STRING" id="1679444.PYTT_2155"/>
<keyword evidence="4" id="KW-0862">Zinc</keyword>